<protein>
    <submittedName>
        <fullName evidence="1">Uncharacterized protein</fullName>
    </submittedName>
</protein>
<name>A0AAD9URL4_ACRCE</name>
<evidence type="ECO:0000313" key="2">
    <source>
        <dbReference type="Proteomes" id="UP001249851"/>
    </source>
</evidence>
<gene>
    <name evidence="1" type="ORF">P5673_033067</name>
</gene>
<keyword evidence="2" id="KW-1185">Reference proteome</keyword>
<reference evidence="1" key="1">
    <citation type="journal article" date="2023" name="G3 (Bethesda)">
        <title>Whole genome assembly and annotation of the endangered Caribbean coral Acropora cervicornis.</title>
        <authorList>
            <person name="Selwyn J.D."/>
            <person name="Vollmer S.V."/>
        </authorList>
    </citation>
    <scope>NUCLEOTIDE SEQUENCE</scope>
    <source>
        <strain evidence="1">K2</strain>
    </source>
</reference>
<dbReference type="Proteomes" id="UP001249851">
    <property type="component" value="Unassembled WGS sequence"/>
</dbReference>
<sequence length="63" mass="7156">MSTTKRESLHQVQKLYQHAILLHPQGSHPKEIKILTHSLHGQIGGGHVVCLSHSRRHSLHQIE</sequence>
<dbReference type="EMBL" id="JARQWQ010000210">
    <property type="protein sequence ID" value="KAK2547142.1"/>
    <property type="molecule type" value="Genomic_DNA"/>
</dbReference>
<dbReference type="AlphaFoldDB" id="A0AAD9URL4"/>
<proteinExistence type="predicted"/>
<comment type="caution">
    <text evidence="1">The sequence shown here is derived from an EMBL/GenBank/DDBJ whole genome shotgun (WGS) entry which is preliminary data.</text>
</comment>
<reference evidence="1" key="2">
    <citation type="journal article" date="2023" name="Science">
        <title>Genomic signatures of disease resistance in endangered staghorn corals.</title>
        <authorList>
            <person name="Vollmer S.V."/>
            <person name="Selwyn J.D."/>
            <person name="Despard B.A."/>
            <person name="Roesel C.L."/>
        </authorList>
    </citation>
    <scope>NUCLEOTIDE SEQUENCE</scope>
    <source>
        <strain evidence="1">K2</strain>
    </source>
</reference>
<evidence type="ECO:0000313" key="1">
    <source>
        <dbReference type="EMBL" id="KAK2547142.1"/>
    </source>
</evidence>
<organism evidence="1 2">
    <name type="scientific">Acropora cervicornis</name>
    <name type="common">Staghorn coral</name>
    <dbReference type="NCBI Taxonomy" id="6130"/>
    <lineage>
        <taxon>Eukaryota</taxon>
        <taxon>Metazoa</taxon>
        <taxon>Cnidaria</taxon>
        <taxon>Anthozoa</taxon>
        <taxon>Hexacorallia</taxon>
        <taxon>Scleractinia</taxon>
        <taxon>Astrocoeniina</taxon>
        <taxon>Acroporidae</taxon>
        <taxon>Acropora</taxon>
    </lineage>
</organism>
<accession>A0AAD9URL4</accession>